<comment type="function">
    <text evidence="9">This protein specifically catalyzes the removal of signal peptides from prolipoproteins.</text>
</comment>
<comment type="subcellular location">
    <subcellularLocation>
        <location evidence="9">Cell membrane</location>
        <topology evidence="9">Multi-pass membrane protein</topology>
    </subcellularLocation>
</comment>
<feature type="active site" evidence="9">
    <location>
        <position position="143"/>
    </location>
</feature>
<comment type="pathway">
    <text evidence="9">Protein modification; lipoprotein biosynthesis (signal peptide cleavage).</text>
</comment>
<evidence type="ECO:0000313" key="12">
    <source>
        <dbReference type="Proteomes" id="UP000028730"/>
    </source>
</evidence>
<dbReference type="InterPro" id="IPR001872">
    <property type="entry name" value="Peptidase_A8"/>
</dbReference>
<comment type="similarity">
    <text evidence="1 9 10">Belongs to the peptidase A8 family.</text>
</comment>
<dbReference type="EC" id="3.4.23.36" evidence="9"/>
<dbReference type="STRING" id="1341695.BBOMB_1443"/>
<dbReference type="GO" id="GO:0006508">
    <property type="term" value="P:proteolysis"/>
    <property type="evidence" value="ECO:0007669"/>
    <property type="project" value="UniProtKB-KW"/>
</dbReference>
<organism evidence="11 12">
    <name type="scientific">Bifidobacterium bombi DSM 19703</name>
    <dbReference type="NCBI Taxonomy" id="1341695"/>
    <lineage>
        <taxon>Bacteria</taxon>
        <taxon>Bacillati</taxon>
        <taxon>Actinomycetota</taxon>
        <taxon>Actinomycetes</taxon>
        <taxon>Bifidobacteriales</taxon>
        <taxon>Bifidobacteriaceae</taxon>
        <taxon>Bifidobacterium</taxon>
    </lineage>
</organism>
<keyword evidence="5 9" id="KW-0064">Aspartyl protease</keyword>
<comment type="caution">
    <text evidence="11">The sequence shown here is derived from an EMBL/GenBank/DDBJ whole genome shotgun (WGS) entry which is preliminary data.</text>
</comment>
<dbReference type="GO" id="GO:0005886">
    <property type="term" value="C:plasma membrane"/>
    <property type="evidence" value="ECO:0007669"/>
    <property type="project" value="UniProtKB-SubCell"/>
</dbReference>
<evidence type="ECO:0000256" key="7">
    <source>
        <dbReference type="ARBA" id="ARBA00022989"/>
    </source>
</evidence>
<feature type="active site" evidence="9">
    <location>
        <position position="130"/>
    </location>
</feature>
<dbReference type="UniPathway" id="UPA00665"/>
<evidence type="ECO:0000256" key="8">
    <source>
        <dbReference type="ARBA" id="ARBA00023136"/>
    </source>
</evidence>
<feature type="transmembrane region" description="Helical" evidence="9">
    <location>
        <begin position="134"/>
        <end position="158"/>
    </location>
</feature>
<dbReference type="eggNOG" id="COG0597">
    <property type="taxonomic scope" value="Bacteria"/>
</dbReference>
<evidence type="ECO:0000256" key="1">
    <source>
        <dbReference type="ARBA" id="ARBA00006139"/>
    </source>
</evidence>
<keyword evidence="11" id="KW-0449">Lipoprotein</keyword>
<accession>A0A086BNR8</accession>
<keyword evidence="12" id="KW-1185">Reference proteome</keyword>
<reference evidence="11 12" key="1">
    <citation type="journal article" date="2014" name="Appl. Environ. Microbiol.">
        <title>Genomic encyclopedia of type strains of the genus Bifidobacterium.</title>
        <authorList>
            <person name="Milani C."/>
            <person name="Lugli G.A."/>
            <person name="Duranti S."/>
            <person name="Turroni F."/>
            <person name="Bottacini F."/>
            <person name="Mangifesta M."/>
            <person name="Sanchez B."/>
            <person name="Viappiani A."/>
            <person name="Mancabelli L."/>
            <person name="Taminiau B."/>
            <person name="Delcenserie V."/>
            <person name="Barrangou R."/>
            <person name="Margolles A."/>
            <person name="van Sinderen D."/>
            <person name="Ventura M."/>
        </authorList>
    </citation>
    <scope>NUCLEOTIDE SEQUENCE [LARGE SCALE GENOMIC DNA]</scope>
    <source>
        <strain evidence="11 12">DSM 19703</strain>
    </source>
</reference>
<comment type="catalytic activity">
    <reaction evidence="9">
        <text>Release of signal peptides from bacterial membrane prolipoproteins. Hydrolyzes -Xaa-Yaa-Zaa-|-(S,diacylglyceryl)Cys-, in which Xaa is hydrophobic (preferably Leu), and Yaa (Ala or Ser) and Zaa (Gly or Ala) have small, neutral side chains.</text>
        <dbReference type="EC" id="3.4.23.36"/>
    </reaction>
</comment>
<evidence type="ECO:0000256" key="5">
    <source>
        <dbReference type="ARBA" id="ARBA00022750"/>
    </source>
</evidence>
<sequence>MSVDRERMGRLCMRVAVLVCVSVVLLAVDQATKLWALTALRSGKIIEIVPGVLALMLVRNPGASLGMGSGYTWLISCLAIVACVLLVVLALAARSLQWTVVLSMGFAGALGNLIDRCVYATGFLDGRVVDFLDYGWSVGNVADIILMVAGVCIVVMLLREVPFRSSGDAKSVDDADRARSGAV</sequence>
<feature type="transmembrane region" description="Helical" evidence="9">
    <location>
        <begin position="98"/>
        <end position="114"/>
    </location>
</feature>
<dbReference type="AlphaFoldDB" id="A0A086BNR8"/>
<dbReference type="Pfam" id="PF01252">
    <property type="entry name" value="Peptidase_A8"/>
    <property type="match status" value="1"/>
</dbReference>
<evidence type="ECO:0000256" key="4">
    <source>
        <dbReference type="ARBA" id="ARBA00022692"/>
    </source>
</evidence>
<dbReference type="GO" id="GO:0004190">
    <property type="term" value="F:aspartic-type endopeptidase activity"/>
    <property type="evidence" value="ECO:0007669"/>
    <property type="project" value="UniProtKB-UniRule"/>
</dbReference>
<keyword evidence="8 9" id="KW-0472">Membrane</keyword>
<keyword evidence="3 9" id="KW-0645">Protease</keyword>
<keyword evidence="4 9" id="KW-0812">Transmembrane</keyword>
<comment type="caution">
    <text evidence="9">Lacks conserved residue(s) required for the propagation of feature annotation.</text>
</comment>
<dbReference type="PANTHER" id="PTHR33695:SF1">
    <property type="entry name" value="LIPOPROTEIN SIGNAL PEPTIDASE"/>
    <property type="match status" value="1"/>
</dbReference>
<feature type="transmembrane region" description="Helical" evidence="9">
    <location>
        <begin position="71"/>
        <end position="91"/>
    </location>
</feature>
<evidence type="ECO:0000256" key="9">
    <source>
        <dbReference type="HAMAP-Rule" id="MF_00161"/>
    </source>
</evidence>
<evidence type="ECO:0000313" key="11">
    <source>
        <dbReference type="EMBL" id="KFF30582.1"/>
    </source>
</evidence>
<gene>
    <name evidence="9" type="primary">lspA</name>
    <name evidence="11" type="ORF">BBOMB_1443</name>
</gene>
<evidence type="ECO:0000256" key="3">
    <source>
        <dbReference type="ARBA" id="ARBA00022670"/>
    </source>
</evidence>
<dbReference type="EMBL" id="ATLK01000002">
    <property type="protein sequence ID" value="KFF30582.1"/>
    <property type="molecule type" value="Genomic_DNA"/>
</dbReference>
<keyword evidence="2 9" id="KW-1003">Cell membrane</keyword>
<name>A0A086BNR8_9BIFI</name>
<dbReference type="PRINTS" id="PR00781">
    <property type="entry name" value="LIPOSIGPTASE"/>
</dbReference>
<dbReference type="Proteomes" id="UP000028730">
    <property type="component" value="Unassembled WGS sequence"/>
</dbReference>
<evidence type="ECO:0000256" key="2">
    <source>
        <dbReference type="ARBA" id="ARBA00022475"/>
    </source>
</evidence>
<keyword evidence="7 9" id="KW-1133">Transmembrane helix</keyword>
<evidence type="ECO:0000256" key="6">
    <source>
        <dbReference type="ARBA" id="ARBA00022801"/>
    </source>
</evidence>
<proteinExistence type="inferred from homology"/>
<evidence type="ECO:0000256" key="10">
    <source>
        <dbReference type="RuleBase" id="RU004181"/>
    </source>
</evidence>
<protein>
    <recommendedName>
        <fullName evidence="9">Lipoprotein signal peptidase</fullName>
        <ecNumber evidence="9">3.4.23.36</ecNumber>
    </recommendedName>
    <alternativeName>
        <fullName evidence="9">Prolipoprotein signal peptidase</fullName>
    </alternativeName>
    <alternativeName>
        <fullName evidence="9">Signal peptidase II</fullName>
        <shortName evidence="9">SPase II</shortName>
    </alternativeName>
</protein>
<keyword evidence="6 9" id="KW-0378">Hydrolase</keyword>
<dbReference type="HAMAP" id="MF_00161">
    <property type="entry name" value="LspA"/>
    <property type="match status" value="1"/>
</dbReference>
<dbReference type="PANTHER" id="PTHR33695">
    <property type="entry name" value="LIPOPROTEIN SIGNAL PEPTIDASE"/>
    <property type="match status" value="1"/>
</dbReference>
<dbReference type="NCBIfam" id="NF011353">
    <property type="entry name" value="PRK14771.1"/>
    <property type="match status" value="1"/>
</dbReference>